<keyword evidence="3" id="KW-1185">Reference proteome</keyword>
<evidence type="ECO:0000256" key="1">
    <source>
        <dbReference type="SAM" id="MobiDB-lite"/>
    </source>
</evidence>
<evidence type="ECO:0000313" key="3">
    <source>
        <dbReference type="Proteomes" id="UP000059680"/>
    </source>
</evidence>
<gene>
    <name evidence="2" type="ordered locus">Os01g0107750</name>
    <name evidence="2" type="ORF">OSNPB_010107750</name>
</gene>
<organism evidence="2 3">
    <name type="scientific">Oryza sativa subsp. japonica</name>
    <name type="common">Rice</name>
    <dbReference type="NCBI Taxonomy" id="39947"/>
    <lineage>
        <taxon>Eukaryota</taxon>
        <taxon>Viridiplantae</taxon>
        <taxon>Streptophyta</taxon>
        <taxon>Embryophyta</taxon>
        <taxon>Tracheophyta</taxon>
        <taxon>Spermatophyta</taxon>
        <taxon>Magnoliopsida</taxon>
        <taxon>Liliopsida</taxon>
        <taxon>Poales</taxon>
        <taxon>Poaceae</taxon>
        <taxon>BOP clade</taxon>
        <taxon>Oryzoideae</taxon>
        <taxon>Oryzeae</taxon>
        <taxon>Oryzinae</taxon>
        <taxon>Oryza</taxon>
        <taxon>Oryza sativa</taxon>
    </lineage>
</organism>
<reference evidence="3" key="1">
    <citation type="journal article" date="2005" name="Nature">
        <title>The map-based sequence of the rice genome.</title>
        <authorList>
            <consortium name="International rice genome sequencing project (IRGSP)"/>
            <person name="Matsumoto T."/>
            <person name="Wu J."/>
            <person name="Kanamori H."/>
            <person name="Katayose Y."/>
            <person name="Fujisawa M."/>
            <person name="Namiki N."/>
            <person name="Mizuno H."/>
            <person name="Yamamoto K."/>
            <person name="Antonio B.A."/>
            <person name="Baba T."/>
            <person name="Sakata K."/>
            <person name="Nagamura Y."/>
            <person name="Aoki H."/>
            <person name="Arikawa K."/>
            <person name="Arita K."/>
            <person name="Bito T."/>
            <person name="Chiden Y."/>
            <person name="Fujitsuka N."/>
            <person name="Fukunaka R."/>
            <person name="Hamada M."/>
            <person name="Harada C."/>
            <person name="Hayashi A."/>
            <person name="Hijishita S."/>
            <person name="Honda M."/>
            <person name="Hosokawa S."/>
            <person name="Ichikawa Y."/>
            <person name="Idonuma A."/>
            <person name="Iijima M."/>
            <person name="Ikeda M."/>
            <person name="Ikeno M."/>
            <person name="Ito K."/>
            <person name="Ito S."/>
            <person name="Ito T."/>
            <person name="Ito Y."/>
            <person name="Ito Y."/>
            <person name="Iwabuchi A."/>
            <person name="Kamiya K."/>
            <person name="Karasawa W."/>
            <person name="Kurita K."/>
            <person name="Katagiri S."/>
            <person name="Kikuta A."/>
            <person name="Kobayashi H."/>
            <person name="Kobayashi N."/>
            <person name="Machita K."/>
            <person name="Maehara T."/>
            <person name="Masukawa M."/>
            <person name="Mizubayashi T."/>
            <person name="Mukai Y."/>
            <person name="Nagasaki H."/>
            <person name="Nagata Y."/>
            <person name="Naito S."/>
            <person name="Nakashima M."/>
            <person name="Nakama Y."/>
            <person name="Nakamichi Y."/>
            <person name="Nakamura M."/>
            <person name="Meguro A."/>
            <person name="Negishi M."/>
            <person name="Ohta I."/>
            <person name="Ohta T."/>
            <person name="Okamoto M."/>
            <person name="Ono N."/>
            <person name="Saji S."/>
            <person name="Sakaguchi M."/>
            <person name="Sakai K."/>
            <person name="Shibata M."/>
            <person name="Shimokawa T."/>
            <person name="Song J."/>
            <person name="Takazaki Y."/>
            <person name="Terasawa K."/>
            <person name="Tsugane M."/>
            <person name="Tsuji K."/>
            <person name="Ueda S."/>
            <person name="Waki K."/>
            <person name="Yamagata H."/>
            <person name="Yamamoto M."/>
            <person name="Yamamoto S."/>
            <person name="Yamane H."/>
            <person name="Yoshiki S."/>
            <person name="Yoshihara R."/>
            <person name="Yukawa K."/>
            <person name="Zhong H."/>
            <person name="Yano M."/>
            <person name="Yuan Q."/>
            <person name="Ouyang S."/>
            <person name="Liu J."/>
            <person name="Jones K.M."/>
            <person name="Gansberger K."/>
            <person name="Moffat K."/>
            <person name="Hill J."/>
            <person name="Bera J."/>
            <person name="Fadrosh D."/>
            <person name="Jin S."/>
            <person name="Johri S."/>
            <person name="Kim M."/>
            <person name="Overton L."/>
            <person name="Reardon M."/>
            <person name="Tsitrin T."/>
            <person name="Vuong H."/>
            <person name="Weaver B."/>
            <person name="Ciecko A."/>
            <person name="Tallon L."/>
            <person name="Jackson J."/>
            <person name="Pai G."/>
            <person name="Aken S.V."/>
            <person name="Utterback T."/>
            <person name="Reidmuller S."/>
            <person name="Feldblyum T."/>
            <person name="Hsiao J."/>
            <person name="Zismann V."/>
            <person name="Iobst S."/>
            <person name="de Vazeille A.R."/>
            <person name="Buell C.R."/>
            <person name="Ying K."/>
            <person name="Li Y."/>
            <person name="Lu T."/>
            <person name="Huang Y."/>
            <person name="Zhao Q."/>
            <person name="Feng Q."/>
            <person name="Zhang L."/>
            <person name="Zhu J."/>
            <person name="Weng Q."/>
            <person name="Mu J."/>
            <person name="Lu Y."/>
            <person name="Fan D."/>
            <person name="Liu Y."/>
            <person name="Guan J."/>
            <person name="Zhang Y."/>
            <person name="Yu S."/>
            <person name="Liu X."/>
            <person name="Zhang Y."/>
            <person name="Hong G."/>
            <person name="Han B."/>
            <person name="Choisne N."/>
            <person name="Demange N."/>
            <person name="Orjeda G."/>
            <person name="Samain S."/>
            <person name="Cattolico L."/>
            <person name="Pelletier E."/>
            <person name="Couloux A."/>
            <person name="Segurens B."/>
            <person name="Wincker P."/>
            <person name="D'Hont A."/>
            <person name="Scarpelli C."/>
            <person name="Weissenbach J."/>
            <person name="Salanoubat M."/>
            <person name="Quetier F."/>
            <person name="Yu Y."/>
            <person name="Kim H.R."/>
            <person name="Rambo T."/>
            <person name="Currie J."/>
            <person name="Collura K."/>
            <person name="Luo M."/>
            <person name="Yang T."/>
            <person name="Ammiraju J.S.S."/>
            <person name="Engler F."/>
            <person name="Soderlund C."/>
            <person name="Wing R.A."/>
            <person name="Palmer L.E."/>
            <person name="de la Bastide M."/>
            <person name="Spiegel L."/>
            <person name="Nascimento L."/>
            <person name="Zutavern T."/>
            <person name="O'Shaughnessy A."/>
            <person name="Dike S."/>
            <person name="Dedhia N."/>
            <person name="Preston R."/>
            <person name="Balija V."/>
            <person name="McCombie W.R."/>
            <person name="Chow T."/>
            <person name="Chen H."/>
            <person name="Chung M."/>
            <person name="Chen C."/>
            <person name="Shaw J."/>
            <person name="Wu H."/>
            <person name="Hsiao K."/>
            <person name="Chao Y."/>
            <person name="Chu M."/>
            <person name="Cheng C."/>
            <person name="Hour A."/>
            <person name="Lee P."/>
            <person name="Lin S."/>
            <person name="Lin Y."/>
            <person name="Liou J."/>
            <person name="Liu S."/>
            <person name="Hsing Y."/>
            <person name="Raghuvanshi S."/>
            <person name="Mohanty A."/>
            <person name="Bharti A.K."/>
            <person name="Gaur A."/>
            <person name="Gupta V."/>
            <person name="Kumar D."/>
            <person name="Ravi V."/>
            <person name="Vij S."/>
            <person name="Kapur A."/>
            <person name="Khurana P."/>
            <person name="Khurana P."/>
            <person name="Khurana J.P."/>
            <person name="Tyagi A.K."/>
            <person name="Gaikwad K."/>
            <person name="Singh A."/>
            <person name="Dalal V."/>
            <person name="Srivastava S."/>
            <person name="Dixit A."/>
            <person name="Pal A.K."/>
            <person name="Ghazi I.A."/>
            <person name="Yadav M."/>
            <person name="Pandit A."/>
            <person name="Bhargava A."/>
            <person name="Sureshbabu K."/>
            <person name="Batra K."/>
            <person name="Sharma T.R."/>
            <person name="Mohapatra T."/>
            <person name="Singh N.K."/>
            <person name="Messing J."/>
            <person name="Nelson A.B."/>
            <person name="Fuks G."/>
            <person name="Kavchok S."/>
            <person name="Keizer G."/>
            <person name="Linton E."/>
            <person name="Llaca V."/>
            <person name="Song R."/>
            <person name="Tanyolac B."/>
            <person name="Young S."/>
            <person name="Ho-Il K."/>
            <person name="Hahn J.H."/>
            <person name="Sangsakoo G."/>
            <person name="Vanavichit A."/>
            <person name="de Mattos Luiz.A.T."/>
            <person name="Zimmer P.D."/>
            <person name="Malone G."/>
            <person name="Dellagostin O."/>
            <person name="de Oliveira A.C."/>
            <person name="Bevan M."/>
            <person name="Bancroft I."/>
            <person name="Minx P."/>
            <person name="Cordum H."/>
            <person name="Wilson R."/>
            <person name="Cheng Z."/>
            <person name="Jin W."/>
            <person name="Jiang J."/>
            <person name="Leong S.A."/>
            <person name="Iwama H."/>
            <person name="Gojobori T."/>
            <person name="Itoh T."/>
            <person name="Niimura Y."/>
            <person name="Fujii Y."/>
            <person name="Habara T."/>
            <person name="Sakai H."/>
            <person name="Sato Y."/>
            <person name="Wilson G."/>
            <person name="Kumar K."/>
            <person name="McCouch S."/>
            <person name="Juretic N."/>
            <person name="Hoen D."/>
            <person name="Wright S."/>
            <person name="Bruskiewich R."/>
            <person name="Bureau T."/>
            <person name="Miyao A."/>
            <person name="Hirochika H."/>
            <person name="Nishikawa T."/>
            <person name="Kadowaki K."/>
            <person name="Sugiura M."/>
            <person name="Burr B."/>
            <person name="Sasaki T."/>
        </authorList>
    </citation>
    <scope>NUCLEOTIDE SEQUENCE [LARGE SCALE GENOMIC DNA]</scope>
    <source>
        <strain evidence="3">cv. Nipponbare</strain>
    </source>
</reference>
<dbReference type="EMBL" id="AP014957">
    <property type="protein sequence ID" value="BAS69982.1"/>
    <property type="molecule type" value="Genomic_DNA"/>
</dbReference>
<dbReference type="InParanoid" id="A0A0P0UWX7"/>
<sequence length="149" mass="15681">MGFTSKEVKNQKLYYTFKSGGSVSSIEPSSKFSAGEGEGTKNMEGTVKSLGQKRRGDLELEDGSGRKRRLGGGRGVGLVACVVVEEGGEEIRVGGVLGGRGGQQKERRRGRECGDGSAGGERAAASEEVARERRRHFGGRRPAAAPEPG</sequence>
<name>A0A0P0UWX7_ORYSJ</name>
<feature type="compositionally biased region" description="Low complexity" evidence="1">
    <location>
        <begin position="20"/>
        <end position="30"/>
    </location>
</feature>
<feature type="compositionally biased region" description="Low complexity" evidence="1">
    <location>
        <begin position="140"/>
        <end position="149"/>
    </location>
</feature>
<reference evidence="2 3" key="2">
    <citation type="journal article" date="2013" name="Plant Cell Physiol.">
        <title>Rice Annotation Project Database (RAP-DB): an integrative and interactive database for rice genomics.</title>
        <authorList>
            <person name="Sakai H."/>
            <person name="Lee S.S."/>
            <person name="Tanaka T."/>
            <person name="Numa H."/>
            <person name="Kim J."/>
            <person name="Kawahara Y."/>
            <person name="Wakimoto H."/>
            <person name="Yang C.C."/>
            <person name="Iwamoto M."/>
            <person name="Abe T."/>
            <person name="Yamada Y."/>
            <person name="Muto A."/>
            <person name="Inokuchi H."/>
            <person name="Ikemura T."/>
            <person name="Matsumoto T."/>
            <person name="Sasaki T."/>
            <person name="Itoh T."/>
        </authorList>
    </citation>
    <scope>NUCLEOTIDE SEQUENCE [LARGE SCALE GENOMIC DNA]</scope>
    <source>
        <strain evidence="3">cv. Nipponbare</strain>
    </source>
</reference>
<dbReference type="Gramene" id="Os01t0107750-00">
    <property type="protein sequence ID" value="Os01t0107750-00"/>
    <property type="gene ID" value="Os01g0107750"/>
</dbReference>
<evidence type="ECO:0000313" key="2">
    <source>
        <dbReference type="EMBL" id="BAS69982.1"/>
    </source>
</evidence>
<feature type="non-terminal residue" evidence="2">
    <location>
        <position position="1"/>
    </location>
</feature>
<proteinExistence type="predicted"/>
<feature type="region of interest" description="Disordered" evidence="1">
    <location>
        <begin position="20"/>
        <end position="72"/>
    </location>
</feature>
<dbReference type="AlphaFoldDB" id="A0A0P0UWX7"/>
<reference evidence="2 3" key="3">
    <citation type="journal article" date="2013" name="Rice">
        <title>Improvement of the Oryza sativa Nipponbare reference genome using next generation sequence and optical map data.</title>
        <authorList>
            <person name="Kawahara Y."/>
            <person name="de la Bastide M."/>
            <person name="Hamilton J.P."/>
            <person name="Kanamori H."/>
            <person name="McCombie W.R."/>
            <person name="Ouyang S."/>
            <person name="Schwartz D.C."/>
            <person name="Tanaka T."/>
            <person name="Wu J."/>
            <person name="Zhou S."/>
            <person name="Childs K.L."/>
            <person name="Davidson R.M."/>
            <person name="Lin H."/>
            <person name="Quesada-Ocampo L."/>
            <person name="Vaillancourt B."/>
            <person name="Sakai H."/>
            <person name="Lee S.S."/>
            <person name="Kim J."/>
            <person name="Numa H."/>
            <person name="Itoh T."/>
            <person name="Buell C.R."/>
            <person name="Matsumoto T."/>
        </authorList>
    </citation>
    <scope>NUCLEOTIDE SEQUENCE [LARGE SCALE GENOMIC DNA]</scope>
    <source>
        <strain evidence="3">cv. Nipponbare</strain>
    </source>
</reference>
<dbReference type="Proteomes" id="UP000059680">
    <property type="component" value="Chromosome 1"/>
</dbReference>
<dbReference type="PaxDb" id="39947-A0A0P0UWX7"/>
<feature type="compositionally biased region" description="Basic and acidic residues" evidence="1">
    <location>
        <begin position="103"/>
        <end position="114"/>
    </location>
</feature>
<protein>
    <submittedName>
        <fullName evidence="2">Os01g0107750 protein</fullName>
    </submittedName>
</protein>
<accession>A0A0P0UWX7</accession>
<feature type="region of interest" description="Disordered" evidence="1">
    <location>
        <begin position="94"/>
        <end position="149"/>
    </location>
</feature>